<dbReference type="GO" id="GO:0005524">
    <property type="term" value="F:ATP binding"/>
    <property type="evidence" value="ECO:0007669"/>
    <property type="project" value="UniProtKB-UniRule"/>
</dbReference>
<evidence type="ECO:0000256" key="6">
    <source>
        <dbReference type="ARBA" id="ARBA00023146"/>
    </source>
</evidence>
<feature type="domain" description="Arginyl tRNA synthetase N-terminal" evidence="11">
    <location>
        <begin position="8"/>
        <end position="91"/>
    </location>
</feature>
<comment type="catalytic activity">
    <reaction evidence="7 8">
        <text>tRNA(Arg) + L-arginine + ATP = L-arginyl-tRNA(Arg) + AMP + diphosphate</text>
        <dbReference type="Rhea" id="RHEA:20301"/>
        <dbReference type="Rhea" id="RHEA-COMP:9658"/>
        <dbReference type="Rhea" id="RHEA-COMP:9673"/>
        <dbReference type="ChEBI" id="CHEBI:30616"/>
        <dbReference type="ChEBI" id="CHEBI:32682"/>
        <dbReference type="ChEBI" id="CHEBI:33019"/>
        <dbReference type="ChEBI" id="CHEBI:78442"/>
        <dbReference type="ChEBI" id="CHEBI:78513"/>
        <dbReference type="ChEBI" id="CHEBI:456215"/>
        <dbReference type="EC" id="6.1.1.19"/>
    </reaction>
</comment>
<organism evidence="12 13">
    <name type="scientific">Conexivisphaera calida</name>
    <dbReference type="NCBI Taxonomy" id="1874277"/>
    <lineage>
        <taxon>Archaea</taxon>
        <taxon>Nitrososphaerota</taxon>
        <taxon>Conexivisphaeria</taxon>
        <taxon>Conexivisphaerales</taxon>
        <taxon>Conexivisphaeraceae</taxon>
        <taxon>Conexivisphaera</taxon>
    </lineage>
</organism>
<keyword evidence="5 8" id="KW-0648">Protein biosynthesis</keyword>
<accession>A0A4V0P1I0</accession>
<dbReference type="GO" id="GO:0006420">
    <property type="term" value="P:arginyl-tRNA aminoacylation"/>
    <property type="evidence" value="ECO:0007669"/>
    <property type="project" value="UniProtKB-UniRule"/>
</dbReference>
<name>A0A4V0P1I0_9ARCH</name>
<dbReference type="PANTHER" id="PTHR11956:SF5">
    <property type="entry name" value="ARGININE--TRNA LIGASE, CYTOPLASMIC"/>
    <property type="match status" value="1"/>
</dbReference>
<dbReference type="OrthoDB" id="372102at2157"/>
<feature type="short sequence motif" description="'HIGH' region" evidence="8">
    <location>
        <begin position="127"/>
        <end position="137"/>
    </location>
</feature>
<dbReference type="InterPro" id="IPR001278">
    <property type="entry name" value="Arg-tRNA-ligase"/>
</dbReference>
<dbReference type="AlphaFoldDB" id="A0A4V0P1I0"/>
<keyword evidence="6 8" id="KW-0030">Aminoacyl-tRNA synthetase</keyword>
<comment type="similarity">
    <text evidence="1 8 9">Belongs to the class-I aminoacyl-tRNA synthetase family.</text>
</comment>
<evidence type="ECO:0000259" key="10">
    <source>
        <dbReference type="SMART" id="SM00836"/>
    </source>
</evidence>
<dbReference type="EC" id="6.1.1.19" evidence="8"/>
<dbReference type="PANTHER" id="PTHR11956">
    <property type="entry name" value="ARGINYL-TRNA SYNTHETASE"/>
    <property type="match status" value="1"/>
</dbReference>
<dbReference type="SUPFAM" id="SSF52374">
    <property type="entry name" value="Nucleotidylyl transferase"/>
    <property type="match status" value="1"/>
</dbReference>
<dbReference type="Pfam" id="PF05746">
    <property type="entry name" value="DALR_1"/>
    <property type="match status" value="1"/>
</dbReference>
<dbReference type="FunFam" id="1.10.730.10:FF:000006">
    <property type="entry name" value="Arginyl-tRNA synthetase 2, mitochondrial"/>
    <property type="match status" value="1"/>
</dbReference>
<dbReference type="KEGG" id="ccai:NAS2_0400"/>
<dbReference type="RefSeq" id="WP_174448093.1">
    <property type="nucleotide sequence ID" value="NZ_AP018732.1"/>
</dbReference>
<evidence type="ECO:0000256" key="1">
    <source>
        <dbReference type="ARBA" id="ARBA00005594"/>
    </source>
</evidence>
<dbReference type="GO" id="GO:0005737">
    <property type="term" value="C:cytoplasm"/>
    <property type="evidence" value="ECO:0007669"/>
    <property type="project" value="UniProtKB-SubCell"/>
</dbReference>
<protein>
    <recommendedName>
        <fullName evidence="8">Arginine--tRNA ligase</fullName>
        <ecNumber evidence="8">6.1.1.19</ecNumber>
    </recommendedName>
    <alternativeName>
        <fullName evidence="8">Arginyl-tRNA synthetase</fullName>
        <shortName evidence="8">ArgRS</shortName>
    </alternativeName>
</protein>
<dbReference type="HAMAP" id="MF_00123">
    <property type="entry name" value="Arg_tRNA_synth"/>
    <property type="match status" value="1"/>
</dbReference>
<evidence type="ECO:0000256" key="5">
    <source>
        <dbReference type="ARBA" id="ARBA00022917"/>
    </source>
</evidence>
<dbReference type="GO" id="GO:0004814">
    <property type="term" value="F:arginine-tRNA ligase activity"/>
    <property type="evidence" value="ECO:0007669"/>
    <property type="project" value="UniProtKB-UniRule"/>
</dbReference>
<keyword evidence="8" id="KW-0963">Cytoplasm</keyword>
<dbReference type="InterPro" id="IPR005148">
    <property type="entry name" value="Arg-tRNA-synth_N"/>
</dbReference>
<dbReference type="SUPFAM" id="SSF47323">
    <property type="entry name" value="Anticodon-binding domain of a subclass of class I aminoacyl-tRNA synthetases"/>
    <property type="match status" value="1"/>
</dbReference>
<evidence type="ECO:0000313" key="12">
    <source>
        <dbReference type="EMBL" id="BBE41790.1"/>
    </source>
</evidence>
<evidence type="ECO:0000256" key="2">
    <source>
        <dbReference type="ARBA" id="ARBA00022598"/>
    </source>
</evidence>
<dbReference type="InterPro" id="IPR014729">
    <property type="entry name" value="Rossmann-like_a/b/a_fold"/>
</dbReference>
<dbReference type="InterPro" id="IPR008909">
    <property type="entry name" value="DALR_anticod-bd"/>
</dbReference>
<evidence type="ECO:0000256" key="4">
    <source>
        <dbReference type="ARBA" id="ARBA00022840"/>
    </source>
</evidence>
<reference evidence="12 13" key="1">
    <citation type="journal article" date="2019" name="ISME J.">
        <title>Isolation and characterization of a thermophilic sulfur- and iron-reducing thaumarchaeote from a terrestrial acidic hot spring.</title>
        <authorList>
            <person name="Kato S."/>
            <person name="Itoh T."/>
            <person name="Yuki M."/>
            <person name="Nagamori M."/>
            <person name="Ohnishi M."/>
            <person name="Uematsu K."/>
            <person name="Suzuki K."/>
            <person name="Takashina T."/>
            <person name="Ohkuma M."/>
        </authorList>
    </citation>
    <scope>NUCLEOTIDE SEQUENCE [LARGE SCALE GENOMIC DNA]</scope>
    <source>
        <strain evidence="12 13">NAS-02</strain>
    </source>
</reference>
<evidence type="ECO:0000256" key="8">
    <source>
        <dbReference type="HAMAP-Rule" id="MF_00123"/>
    </source>
</evidence>
<dbReference type="SMART" id="SM01016">
    <property type="entry name" value="Arg_tRNA_synt_N"/>
    <property type="match status" value="1"/>
</dbReference>
<evidence type="ECO:0000259" key="11">
    <source>
        <dbReference type="SMART" id="SM01016"/>
    </source>
</evidence>
<sequence length="634" mass="70499">MTFRQFRDSVRASVDAALRSLGATDVSYSVDVPPDPSLGDLAVNAPFRAAKVLRAPPGKIAEQMADVISREHPPIIRSVTAHPSGYVNFFADPGELAHGTFSAALGVDGWRIDVGRGRKVSVEHTSVNPNKALHVGHARNLVLGDSLARLLSEVGYRVEVLNYVDDTGVQVADVLVGMLYLEMPEDPPDDMKYDMYCGDRVYVRVNELYESRPDLLERRREVLAQLERGSGPAAELASRVVPRILKAQLETCWKLGARYDLLNWESHILRAGLWDLVFERLKEAGAVRFVEEGDLAGCWVLQAPGEGEEKVLVRSDGTTVYAAKDIPYAAWKLGLLPDPFSYRKFTKQPGGGELWTTELGDGELDHPKFGSSDIAITVIDVRQSRVQGFVAYAVELLGKDSNKRYMHLGYDVVALSRRTAEALGVEVPEGRQFVHMSGRKGTYVDVDVVLDALQLRAAEEVRRRNPDAPEDWVQKVAEAIAVGAIRYQMLRQDPNKIIVFDMDEALQIEGETGPYLQYTYARASRILEKAKLGGASLAREALAALTSDAEVRLVKVMSRYDLELEAAAEELSPRRLAIYAYDMADAFNTFYERHRVLQEPDELVRSARLALVESFRALMGRLLSLMGIEPLDRI</sequence>
<evidence type="ECO:0000256" key="7">
    <source>
        <dbReference type="ARBA" id="ARBA00049339"/>
    </source>
</evidence>
<dbReference type="EMBL" id="AP018732">
    <property type="protein sequence ID" value="BBE41790.1"/>
    <property type="molecule type" value="Genomic_DNA"/>
</dbReference>
<keyword evidence="2 8" id="KW-0436">Ligase</keyword>
<dbReference type="PRINTS" id="PR01038">
    <property type="entry name" value="TRNASYNTHARG"/>
</dbReference>
<dbReference type="Pfam" id="PF00750">
    <property type="entry name" value="tRNA-synt_1d"/>
    <property type="match status" value="1"/>
</dbReference>
<feature type="domain" description="DALR anticodon binding" evidence="10">
    <location>
        <begin position="516"/>
        <end position="634"/>
    </location>
</feature>
<dbReference type="Gene3D" id="3.40.50.620">
    <property type="entry name" value="HUPs"/>
    <property type="match status" value="1"/>
</dbReference>
<evidence type="ECO:0000256" key="3">
    <source>
        <dbReference type="ARBA" id="ARBA00022741"/>
    </source>
</evidence>
<dbReference type="Proteomes" id="UP000509448">
    <property type="component" value="Chromosome"/>
</dbReference>
<dbReference type="GeneID" id="55584218"/>
<keyword evidence="3 8" id="KW-0547">Nucleotide-binding</keyword>
<dbReference type="InterPro" id="IPR001412">
    <property type="entry name" value="aa-tRNA-synth_I_CS"/>
</dbReference>
<dbReference type="SMART" id="SM00836">
    <property type="entry name" value="DALR_1"/>
    <property type="match status" value="1"/>
</dbReference>
<keyword evidence="4 8" id="KW-0067">ATP-binding</keyword>
<keyword evidence="13" id="KW-1185">Reference proteome</keyword>
<dbReference type="NCBIfam" id="NF002447">
    <property type="entry name" value="PRK01611.3-4"/>
    <property type="match status" value="1"/>
</dbReference>
<dbReference type="Gene3D" id="3.30.1360.70">
    <property type="entry name" value="Arginyl tRNA synthetase N-terminal domain"/>
    <property type="match status" value="1"/>
</dbReference>
<dbReference type="Gene3D" id="1.10.730.10">
    <property type="entry name" value="Isoleucyl-tRNA Synthetase, Domain 1"/>
    <property type="match status" value="1"/>
</dbReference>
<gene>
    <name evidence="8" type="primary">argS</name>
    <name evidence="12" type="ORF">NAS2_0400</name>
</gene>
<dbReference type="InterPro" id="IPR035684">
    <property type="entry name" value="ArgRS_core"/>
</dbReference>
<evidence type="ECO:0000256" key="9">
    <source>
        <dbReference type="RuleBase" id="RU363038"/>
    </source>
</evidence>
<dbReference type="PROSITE" id="PS00178">
    <property type="entry name" value="AA_TRNA_LIGASE_I"/>
    <property type="match status" value="1"/>
</dbReference>
<dbReference type="Pfam" id="PF03485">
    <property type="entry name" value="Arg_tRNA_synt_N"/>
    <property type="match status" value="1"/>
</dbReference>
<dbReference type="SUPFAM" id="SSF55190">
    <property type="entry name" value="Arginyl-tRNA synthetase (ArgRS), N-terminal 'additional' domain"/>
    <property type="match status" value="1"/>
</dbReference>
<dbReference type="InterPro" id="IPR009080">
    <property type="entry name" value="tRNAsynth_Ia_anticodon-bd"/>
</dbReference>
<dbReference type="InterPro" id="IPR036695">
    <property type="entry name" value="Arg-tRNA-synth_N_sf"/>
</dbReference>
<evidence type="ECO:0000313" key="13">
    <source>
        <dbReference type="Proteomes" id="UP000509448"/>
    </source>
</evidence>
<proteinExistence type="inferred from homology"/>
<comment type="subcellular location">
    <subcellularLocation>
        <location evidence="8">Cytoplasm</location>
    </subcellularLocation>
</comment>